<keyword evidence="1" id="KW-1133">Transmembrane helix</keyword>
<dbReference type="EMBL" id="CAJVPP010003043">
    <property type="protein sequence ID" value="CAG8619026.1"/>
    <property type="molecule type" value="Genomic_DNA"/>
</dbReference>
<keyword evidence="1" id="KW-0812">Transmembrane</keyword>
<organism evidence="2 3">
    <name type="scientific">Funneliformis mosseae</name>
    <name type="common">Endomycorrhizal fungus</name>
    <name type="synonym">Glomus mosseae</name>
    <dbReference type="NCBI Taxonomy" id="27381"/>
    <lineage>
        <taxon>Eukaryota</taxon>
        <taxon>Fungi</taxon>
        <taxon>Fungi incertae sedis</taxon>
        <taxon>Mucoromycota</taxon>
        <taxon>Glomeromycotina</taxon>
        <taxon>Glomeromycetes</taxon>
        <taxon>Glomerales</taxon>
        <taxon>Glomeraceae</taxon>
        <taxon>Funneliformis</taxon>
    </lineage>
</organism>
<protein>
    <submittedName>
        <fullName evidence="2">2983_t:CDS:1</fullName>
    </submittedName>
</protein>
<feature type="transmembrane region" description="Helical" evidence="1">
    <location>
        <begin position="151"/>
        <end position="173"/>
    </location>
</feature>
<sequence>MAQFWIDHTLAARANPAVDEFGDLYGGWDRIGFDGIERGCTPPSGNPCSALEALAAFYERQGTTDFQAFQRCFLPLKYSTYRNTMIASIDCLILGEASKNNFNVGEVYTNDDKIDVTFDLFIVSNFKELLFRRKKVKRKTKAKMPSYLHRYPATVALPICSIIYQCFFSTFILHNVSSKVLRKLVKRPRLTILEIRSFSEFLDREHPEDIKIPIFQNKIDLLQS</sequence>
<evidence type="ECO:0000313" key="3">
    <source>
        <dbReference type="Proteomes" id="UP000789375"/>
    </source>
</evidence>
<name>A0A9N9CXS4_FUNMO</name>
<evidence type="ECO:0000313" key="2">
    <source>
        <dbReference type="EMBL" id="CAG8619026.1"/>
    </source>
</evidence>
<keyword evidence="1" id="KW-0472">Membrane</keyword>
<gene>
    <name evidence="2" type="ORF">FMOSSE_LOCUS9875</name>
</gene>
<dbReference type="AlphaFoldDB" id="A0A9N9CXS4"/>
<proteinExistence type="predicted"/>
<comment type="caution">
    <text evidence="2">The sequence shown here is derived from an EMBL/GenBank/DDBJ whole genome shotgun (WGS) entry which is preliminary data.</text>
</comment>
<reference evidence="2" key="1">
    <citation type="submission" date="2021-06" db="EMBL/GenBank/DDBJ databases">
        <authorList>
            <person name="Kallberg Y."/>
            <person name="Tangrot J."/>
            <person name="Rosling A."/>
        </authorList>
    </citation>
    <scope>NUCLEOTIDE SEQUENCE</scope>
    <source>
        <strain evidence="2">87-6 pot B 2015</strain>
    </source>
</reference>
<accession>A0A9N9CXS4</accession>
<dbReference type="Proteomes" id="UP000789375">
    <property type="component" value="Unassembled WGS sequence"/>
</dbReference>
<keyword evidence="3" id="KW-1185">Reference proteome</keyword>
<evidence type="ECO:0000256" key="1">
    <source>
        <dbReference type="SAM" id="Phobius"/>
    </source>
</evidence>